<dbReference type="Gene3D" id="3.40.50.1220">
    <property type="entry name" value="TPP-binding domain"/>
    <property type="match status" value="1"/>
</dbReference>
<dbReference type="Gene3D" id="3.40.50.970">
    <property type="match status" value="2"/>
</dbReference>
<organism evidence="8 9">
    <name type="scientific">Tatumella ptyseos ATCC 33301</name>
    <dbReference type="NCBI Taxonomy" id="1005995"/>
    <lineage>
        <taxon>Bacteria</taxon>
        <taxon>Pseudomonadati</taxon>
        <taxon>Pseudomonadota</taxon>
        <taxon>Gammaproteobacteria</taxon>
        <taxon>Enterobacterales</taxon>
        <taxon>Erwiniaceae</taxon>
        <taxon>Tatumella</taxon>
    </lineage>
</organism>
<feature type="domain" description="Thiamine pyrophosphate enzyme TPP-binding" evidence="6">
    <location>
        <begin position="428"/>
        <end position="557"/>
    </location>
</feature>
<dbReference type="GO" id="GO:0050695">
    <property type="term" value="F:benzoylformate decarboxylase activity"/>
    <property type="evidence" value="ECO:0007669"/>
    <property type="project" value="UniProtKB-EC"/>
</dbReference>
<feature type="domain" description="Thiamine pyrophosphate enzyme N-terminal TPP-binding" evidence="7">
    <location>
        <begin position="13"/>
        <end position="115"/>
    </location>
</feature>
<dbReference type="Proteomes" id="UP000028602">
    <property type="component" value="Unassembled WGS sequence"/>
</dbReference>
<keyword evidence="4" id="KW-0175">Coiled coil</keyword>
<protein>
    <submittedName>
        <fullName evidence="8">Benzoylformate decarboxylase</fullName>
        <ecNumber evidence="8">4.1.1.7</ecNumber>
    </submittedName>
</protein>
<feature type="domain" description="Thiamine pyrophosphate enzyme central" evidence="5">
    <location>
        <begin position="211"/>
        <end position="334"/>
    </location>
</feature>
<dbReference type="CDD" id="cd07035">
    <property type="entry name" value="TPP_PYR_POX_like"/>
    <property type="match status" value="1"/>
</dbReference>
<feature type="coiled-coil region" evidence="4">
    <location>
        <begin position="347"/>
        <end position="374"/>
    </location>
</feature>
<proteinExistence type="inferred from homology"/>
<gene>
    <name evidence="8" type="ORF">GTPT_1946</name>
</gene>
<dbReference type="Pfam" id="PF02775">
    <property type="entry name" value="TPP_enzyme_C"/>
    <property type="match status" value="1"/>
</dbReference>
<dbReference type="EC" id="4.1.1.7" evidence="8"/>
<dbReference type="Pfam" id="PF00205">
    <property type="entry name" value="TPP_enzyme_M"/>
    <property type="match status" value="1"/>
</dbReference>
<dbReference type="CDD" id="cd02002">
    <property type="entry name" value="TPP_BFDC"/>
    <property type="match status" value="1"/>
</dbReference>
<dbReference type="eggNOG" id="COG0028">
    <property type="taxonomic scope" value="Bacteria"/>
</dbReference>
<dbReference type="GO" id="GO:0019752">
    <property type="term" value="P:carboxylic acid metabolic process"/>
    <property type="evidence" value="ECO:0007669"/>
    <property type="project" value="UniProtKB-ARBA"/>
</dbReference>
<dbReference type="InterPro" id="IPR012001">
    <property type="entry name" value="Thiamin_PyroP_enz_TPP-bd_dom"/>
</dbReference>
<evidence type="ECO:0000313" key="8">
    <source>
        <dbReference type="EMBL" id="KFD19160.1"/>
    </source>
</evidence>
<dbReference type="PANTHER" id="PTHR18968:SF133">
    <property type="entry name" value="BENZOYLFORMATE DECARBOXYLASE"/>
    <property type="match status" value="1"/>
</dbReference>
<evidence type="ECO:0000259" key="5">
    <source>
        <dbReference type="Pfam" id="PF00205"/>
    </source>
</evidence>
<dbReference type="InterPro" id="IPR045229">
    <property type="entry name" value="TPP_enz"/>
</dbReference>
<evidence type="ECO:0000256" key="2">
    <source>
        <dbReference type="ARBA" id="ARBA00023052"/>
    </source>
</evidence>
<name>A0A085JFB4_9GAMM</name>
<dbReference type="InterPro" id="IPR012000">
    <property type="entry name" value="Thiamin_PyroP_enz_cen_dom"/>
</dbReference>
<dbReference type="SUPFAM" id="SSF52518">
    <property type="entry name" value="Thiamin diphosphate-binding fold (THDP-binding)"/>
    <property type="match status" value="2"/>
</dbReference>
<accession>A0A085JFB4</accession>
<dbReference type="AlphaFoldDB" id="A0A085JFB4"/>
<dbReference type="PANTHER" id="PTHR18968">
    <property type="entry name" value="THIAMINE PYROPHOSPHATE ENZYMES"/>
    <property type="match status" value="1"/>
</dbReference>
<dbReference type="OrthoDB" id="9773408at2"/>
<dbReference type="RefSeq" id="WP_029990955.1">
    <property type="nucleotide sequence ID" value="NZ_ATMJ01000037.1"/>
</dbReference>
<comment type="similarity">
    <text evidence="1 3">Belongs to the TPP enzyme family.</text>
</comment>
<dbReference type="SUPFAM" id="SSF52467">
    <property type="entry name" value="DHS-like NAD/FAD-binding domain"/>
    <property type="match status" value="1"/>
</dbReference>
<dbReference type="InterPro" id="IPR029061">
    <property type="entry name" value="THDP-binding"/>
</dbReference>
<dbReference type="GO" id="GO:0030976">
    <property type="term" value="F:thiamine pyrophosphate binding"/>
    <property type="evidence" value="ECO:0007669"/>
    <property type="project" value="InterPro"/>
</dbReference>
<dbReference type="InterPro" id="IPR011766">
    <property type="entry name" value="TPP_enzyme_TPP-bd"/>
</dbReference>
<dbReference type="InterPro" id="IPR029035">
    <property type="entry name" value="DHS-like_NAD/FAD-binding_dom"/>
</dbReference>
<dbReference type="GO" id="GO:0050660">
    <property type="term" value="F:flavin adenine dinucleotide binding"/>
    <property type="evidence" value="ECO:0007669"/>
    <property type="project" value="TreeGrafter"/>
</dbReference>
<evidence type="ECO:0000313" key="9">
    <source>
        <dbReference type="Proteomes" id="UP000028602"/>
    </source>
</evidence>
<dbReference type="EMBL" id="JMPR01000033">
    <property type="protein sequence ID" value="KFD19160.1"/>
    <property type="molecule type" value="Genomic_DNA"/>
</dbReference>
<dbReference type="GO" id="GO:0003984">
    <property type="term" value="F:acetolactate synthase activity"/>
    <property type="evidence" value="ECO:0007669"/>
    <property type="project" value="TreeGrafter"/>
</dbReference>
<evidence type="ECO:0000256" key="1">
    <source>
        <dbReference type="ARBA" id="ARBA00007812"/>
    </source>
</evidence>
<reference evidence="8 9" key="1">
    <citation type="submission" date="2014-05" db="EMBL/GenBank/DDBJ databases">
        <title>ATOL: Assembling a taxonomically balanced genome-scale reconstruction of the evolutionary history of the Enterobacteriaceae.</title>
        <authorList>
            <person name="Plunkett G.III."/>
            <person name="Neeno-Eckwall E.C."/>
            <person name="Glasner J.D."/>
            <person name="Perna N.T."/>
        </authorList>
    </citation>
    <scope>NUCLEOTIDE SEQUENCE [LARGE SCALE GENOMIC DNA]</scope>
    <source>
        <strain evidence="8 9">ATCC 33301</strain>
    </source>
</reference>
<sequence>MSVITTTALQRRRGADVLLETLASEGVEYIFGNPGTTELPLIDALLRNPALKYILALQESSAVAMADGYAQASGKPGFLNLHTAGGLGHGMGNLLNAKVSRTPLVVTAGQQDTRHSFSDPLLYDDLVSIAAPAVKWAENVVSAAQIPVLIRRAFHDANAAPGGPVFLALPMDIMDEVSDVPIGESSRIDQRATAGSLPHLANLLADYPPGKVALIAGDEIYSSDASAEAQQVAELLGAHVYGSSWPSRIPFPTSHPLWRGNMPTTAQGIADILHNYQAIFALGGKSLITILYSEGSAVPESCAVYQLSADVKDLGRSYATRLSVAGDIKVSLRAMLPILENATTAQRDLYEAQIAQAGDEKQRAREALEKEVEAKFGLPVINPLVAAHEAVRAIGPDVAIVDEALCVSSLVRKFLSSDQAGQYGFMRGGALGWGMPAAVGYCLGRDRHPVVCLVGDGAAMYSPQAMWTAAHENLPVTFVVMNNQEYNILKNFMRGQQHYTSAQTDTYIAMDITQPKIDYQALAVSMGLPTRCIRKASDIAPAIEAAIASGKPGLIEIMVSAG</sequence>
<evidence type="ECO:0000259" key="7">
    <source>
        <dbReference type="Pfam" id="PF02776"/>
    </source>
</evidence>
<evidence type="ECO:0000259" key="6">
    <source>
        <dbReference type="Pfam" id="PF02775"/>
    </source>
</evidence>
<comment type="caution">
    <text evidence="8">The sequence shown here is derived from an EMBL/GenBank/DDBJ whole genome shotgun (WGS) entry which is preliminary data.</text>
</comment>
<evidence type="ECO:0000256" key="4">
    <source>
        <dbReference type="SAM" id="Coils"/>
    </source>
</evidence>
<dbReference type="GO" id="GO:0000287">
    <property type="term" value="F:magnesium ion binding"/>
    <property type="evidence" value="ECO:0007669"/>
    <property type="project" value="InterPro"/>
</dbReference>
<keyword evidence="2 3" id="KW-0786">Thiamine pyrophosphate</keyword>
<dbReference type="Pfam" id="PF02776">
    <property type="entry name" value="TPP_enzyme_N"/>
    <property type="match status" value="1"/>
</dbReference>
<keyword evidence="9" id="KW-1185">Reference proteome</keyword>
<keyword evidence="8" id="KW-0456">Lyase</keyword>
<evidence type="ECO:0000256" key="3">
    <source>
        <dbReference type="RuleBase" id="RU362132"/>
    </source>
</evidence>